<gene>
    <name evidence="2" type="ORF">K443DRAFT_3620</name>
</gene>
<keyword evidence="3" id="KW-1185">Reference proteome</keyword>
<feature type="region of interest" description="Disordered" evidence="1">
    <location>
        <begin position="143"/>
        <end position="162"/>
    </location>
</feature>
<reference evidence="2 3" key="1">
    <citation type="submission" date="2014-04" db="EMBL/GenBank/DDBJ databases">
        <authorList>
            <consortium name="DOE Joint Genome Institute"/>
            <person name="Kuo A."/>
            <person name="Kohler A."/>
            <person name="Nagy L.G."/>
            <person name="Floudas D."/>
            <person name="Copeland A."/>
            <person name="Barry K.W."/>
            <person name="Cichocki N."/>
            <person name="Veneault-Fourrey C."/>
            <person name="LaButti K."/>
            <person name="Lindquist E.A."/>
            <person name="Lipzen A."/>
            <person name="Lundell T."/>
            <person name="Morin E."/>
            <person name="Murat C."/>
            <person name="Sun H."/>
            <person name="Tunlid A."/>
            <person name="Henrissat B."/>
            <person name="Grigoriev I.V."/>
            <person name="Hibbett D.S."/>
            <person name="Martin F."/>
            <person name="Nordberg H.P."/>
            <person name="Cantor M.N."/>
            <person name="Hua S.X."/>
        </authorList>
    </citation>
    <scope>NUCLEOTIDE SEQUENCE [LARGE SCALE GENOMIC DNA]</scope>
    <source>
        <strain evidence="2 3">LaAM-08-1</strain>
    </source>
</reference>
<name>A0A0C9X175_9AGAR</name>
<dbReference type="AlphaFoldDB" id="A0A0C9X175"/>
<dbReference type="Proteomes" id="UP000054477">
    <property type="component" value="Unassembled WGS sequence"/>
</dbReference>
<dbReference type="OrthoDB" id="10326523at2759"/>
<dbReference type="HOGENOM" id="CLU_826578_0_0_1"/>
<evidence type="ECO:0000256" key="1">
    <source>
        <dbReference type="SAM" id="MobiDB-lite"/>
    </source>
</evidence>
<dbReference type="EMBL" id="KN838557">
    <property type="protein sequence ID" value="KIK05850.1"/>
    <property type="molecule type" value="Genomic_DNA"/>
</dbReference>
<organism evidence="2 3">
    <name type="scientific">Laccaria amethystina LaAM-08-1</name>
    <dbReference type="NCBI Taxonomy" id="1095629"/>
    <lineage>
        <taxon>Eukaryota</taxon>
        <taxon>Fungi</taxon>
        <taxon>Dikarya</taxon>
        <taxon>Basidiomycota</taxon>
        <taxon>Agaricomycotina</taxon>
        <taxon>Agaricomycetes</taxon>
        <taxon>Agaricomycetidae</taxon>
        <taxon>Agaricales</taxon>
        <taxon>Agaricineae</taxon>
        <taxon>Hydnangiaceae</taxon>
        <taxon>Laccaria</taxon>
    </lineage>
</organism>
<reference evidence="3" key="2">
    <citation type="submission" date="2015-01" db="EMBL/GenBank/DDBJ databases">
        <title>Evolutionary Origins and Diversification of the Mycorrhizal Mutualists.</title>
        <authorList>
            <consortium name="DOE Joint Genome Institute"/>
            <consortium name="Mycorrhizal Genomics Consortium"/>
            <person name="Kohler A."/>
            <person name="Kuo A."/>
            <person name="Nagy L.G."/>
            <person name="Floudas D."/>
            <person name="Copeland A."/>
            <person name="Barry K.W."/>
            <person name="Cichocki N."/>
            <person name="Veneault-Fourrey C."/>
            <person name="LaButti K."/>
            <person name="Lindquist E.A."/>
            <person name="Lipzen A."/>
            <person name="Lundell T."/>
            <person name="Morin E."/>
            <person name="Murat C."/>
            <person name="Riley R."/>
            <person name="Ohm R."/>
            <person name="Sun H."/>
            <person name="Tunlid A."/>
            <person name="Henrissat B."/>
            <person name="Grigoriev I.V."/>
            <person name="Hibbett D.S."/>
            <person name="Martin F."/>
        </authorList>
    </citation>
    <scope>NUCLEOTIDE SEQUENCE [LARGE SCALE GENOMIC DNA]</scope>
    <source>
        <strain evidence="3">LaAM-08-1</strain>
    </source>
</reference>
<protein>
    <submittedName>
        <fullName evidence="2">Uncharacterized protein</fullName>
    </submittedName>
</protein>
<sequence>MSSFTNISIFPVSTKTGNITMDYLVNPNDIWAPLDGEFFGRPTRQTAKPFGAIGTGRFTARTIPNHPLPIPTLSTISPTDFAFPTRFRTIRKANIGAEVVQEKLNATLRSRVSPPPQVKTLSPPPDNFCLSDVFDENEPPAMTYRDVENSDSSDDLIPSPGSRMNRMPFGVLFVERQPTRRVSQESGYTDSPPSKAVQRAILGPQRAVERTSYEKSDITPFKEAVGSWGGTKTKGLARIRTKAPQDIDIQAANKSDELPNAVAINPAHLAAADVLIDILSHGRWNIGQRESAGLVFAPFTRVPLPVSSSIHFDFFDDGLVTAPRVGLPMTPHRQVLLDILNA</sequence>
<proteinExistence type="predicted"/>
<evidence type="ECO:0000313" key="2">
    <source>
        <dbReference type="EMBL" id="KIK05850.1"/>
    </source>
</evidence>
<evidence type="ECO:0000313" key="3">
    <source>
        <dbReference type="Proteomes" id="UP000054477"/>
    </source>
</evidence>
<accession>A0A0C9X175</accession>